<keyword evidence="1" id="KW-0328">Glycosyltransferase</keyword>
<proteinExistence type="inferred from homology"/>
<keyword evidence="2" id="KW-0808">Transferase</keyword>
<dbReference type="GO" id="GO:0016757">
    <property type="term" value="F:glycosyltransferase activity"/>
    <property type="evidence" value="ECO:0007669"/>
    <property type="project" value="UniProtKB-KW"/>
</dbReference>
<comment type="similarity">
    <text evidence="3">Belongs to the glycosyl hydrolase 130 family.</text>
</comment>
<dbReference type="STRING" id="869212.Turpa_2424"/>
<organism evidence="4 5">
    <name type="scientific">Turneriella parva (strain ATCC BAA-1111 / DSM 21527 / NCTC 11395 / H)</name>
    <name type="common">Leptospira parva</name>
    <dbReference type="NCBI Taxonomy" id="869212"/>
    <lineage>
        <taxon>Bacteria</taxon>
        <taxon>Pseudomonadati</taxon>
        <taxon>Spirochaetota</taxon>
        <taxon>Spirochaetia</taxon>
        <taxon>Leptospirales</taxon>
        <taxon>Leptospiraceae</taxon>
        <taxon>Turneriella</taxon>
    </lineage>
</organism>
<dbReference type="Pfam" id="PF04041">
    <property type="entry name" value="Glyco_hydro_130"/>
    <property type="match status" value="1"/>
</dbReference>
<dbReference type="PATRIC" id="fig|869212.3.peg.2439"/>
<evidence type="ECO:0000256" key="3">
    <source>
        <dbReference type="ARBA" id="ARBA00024356"/>
    </source>
</evidence>
<dbReference type="CDD" id="cd18613">
    <property type="entry name" value="GH130"/>
    <property type="match status" value="1"/>
</dbReference>
<evidence type="ECO:0000313" key="5">
    <source>
        <dbReference type="Proteomes" id="UP000006048"/>
    </source>
</evidence>
<keyword evidence="4" id="KW-0378">Hydrolase</keyword>
<dbReference type="InterPro" id="IPR007184">
    <property type="entry name" value="Mannoside_phosphorylase"/>
</dbReference>
<dbReference type="EMBL" id="CP002959">
    <property type="protein sequence ID" value="AFM13066.1"/>
    <property type="molecule type" value="Genomic_DNA"/>
</dbReference>
<dbReference type="GO" id="GO:0016798">
    <property type="term" value="F:hydrolase activity, acting on glycosyl bonds"/>
    <property type="evidence" value="ECO:0007669"/>
    <property type="project" value="UniProtKB-KW"/>
</dbReference>
<keyword evidence="5" id="KW-1185">Reference proteome</keyword>
<evidence type="ECO:0000256" key="1">
    <source>
        <dbReference type="ARBA" id="ARBA00022676"/>
    </source>
</evidence>
<evidence type="ECO:0000313" key="4">
    <source>
        <dbReference type="EMBL" id="AFM13066.1"/>
    </source>
</evidence>
<evidence type="ECO:0000256" key="2">
    <source>
        <dbReference type="ARBA" id="ARBA00022679"/>
    </source>
</evidence>
<keyword evidence="4" id="KW-0326">Glycosidase</keyword>
<accession>I4B709</accession>
<reference evidence="4 5" key="1">
    <citation type="submission" date="2012-06" db="EMBL/GenBank/DDBJ databases">
        <title>The complete chromosome of genome of Turneriella parva DSM 21527.</title>
        <authorList>
            <consortium name="US DOE Joint Genome Institute (JGI-PGF)"/>
            <person name="Lucas S."/>
            <person name="Han J."/>
            <person name="Lapidus A."/>
            <person name="Bruce D."/>
            <person name="Goodwin L."/>
            <person name="Pitluck S."/>
            <person name="Peters L."/>
            <person name="Kyrpides N."/>
            <person name="Mavromatis K."/>
            <person name="Ivanova N."/>
            <person name="Mikhailova N."/>
            <person name="Chertkov O."/>
            <person name="Detter J.C."/>
            <person name="Tapia R."/>
            <person name="Han C."/>
            <person name="Land M."/>
            <person name="Hauser L."/>
            <person name="Markowitz V."/>
            <person name="Cheng J.-F."/>
            <person name="Hugenholtz P."/>
            <person name="Woyke T."/>
            <person name="Wu D."/>
            <person name="Gronow S."/>
            <person name="Wellnitz S."/>
            <person name="Brambilla E."/>
            <person name="Klenk H.-P."/>
            <person name="Eisen J.A."/>
        </authorList>
    </citation>
    <scope>NUCLEOTIDE SEQUENCE [LARGE SCALE GENOMIC DNA]</scope>
    <source>
        <strain evidence="5">ATCC BAA-1111 / DSM 21527 / NCTC 11395 / H</strain>
    </source>
</reference>
<sequence>MKTMVFERRLSMSPTAARVILRPFLPSSDSQVSSIVQRAMALSDAEVATELHDIRNDFAFRHADFESLLEKHFELVTSRVKVGVVSRARQLLIGALFSGEYAPESAALFNPSIVPHPDQSNLVDGALRLVMSLRATGEGHISSVEFRTVTIFADGEATAIPASPFASLPIIKNSTEDAAEISFGAEVQLDERIIFPMLSVESNGIEDARFVKFSEPGLVPQYFATYTAYNGQAITPRLIQTDDFVTFRSLALFGAAVKNKGMALFPRKIGGRYAMISRQDDENLFLMYADNIRYWENTHFLYGPRHAWELVKTGNCGSPIETAKGWLVITHGVGPMRTYCLGAMLLDLDNPLKIIGILKEPLIFPEGRDREGYVPNVVYSCGSLVHAGRLVLAYGLSDSMSVIATTNLSDLLDLLLANGP</sequence>
<dbReference type="PANTHER" id="PTHR34106:SF4">
    <property type="entry name" value="BLL5143 PROTEIN"/>
    <property type="match status" value="1"/>
</dbReference>
<gene>
    <name evidence="4" type="ordered locus">Turpa_2424</name>
</gene>
<dbReference type="Proteomes" id="UP000006048">
    <property type="component" value="Chromosome"/>
</dbReference>
<dbReference type="AlphaFoldDB" id="I4B709"/>
<dbReference type="HOGENOM" id="CLU_640768_0_0_12"/>
<name>I4B709_TURPD</name>
<dbReference type="SUPFAM" id="SSF75005">
    <property type="entry name" value="Arabinanase/levansucrase/invertase"/>
    <property type="match status" value="1"/>
</dbReference>
<dbReference type="PANTHER" id="PTHR34106">
    <property type="entry name" value="GLYCOSIDASE"/>
    <property type="match status" value="1"/>
</dbReference>
<protein>
    <submittedName>
        <fullName evidence="4">Glycosidase related protein</fullName>
    </submittedName>
</protein>
<dbReference type="InterPro" id="IPR023296">
    <property type="entry name" value="Glyco_hydro_beta-prop_sf"/>
</dbReference>
<dbReference type="KEGG" id="tpx:Turpa_2424"/>
<dbReference type="Gene3D" id="2.115.10.20">
    <property type="entry name" value="Glycosyl hydrolase domain, family 43"/>
    <property type="match status" value="1"/>
</dbReference>